<organism evidence="2 3">
    <name type="scientific">Paraburkholderia metrosideri</name>
    <dbReference type="NCBI Taxonomy" id="580937"/>
    <lineage>
        <taxon>Bacteria</taxon>
        <taxon>Pseudomonadati</taxon>
        <taxon>Pseudomonadota</taxon>
        <taxon>Betaproteobacteria</taxon>
        <taxon>Burkholderiales</taxon>
        <taxon>Burkholderiaceae</taxon>
        <taxon>Paraburkholderia</taxon>
    </lineage>
</organism>
<reference evidence="2 3" key="1">
    <citation type="journal article" date="2024" name="Chem. Sci.">
        <title>Discovery of megapolipeptins by genome mining of a Burkholderiales bacteria collection.</title>
        <authorList>
            <person name="Paulo B.S."/>
            <person name="Recchia M.J.J."/>
            <person name="Lee S."/>
            <person name="Fergusson C.H."/>
            <person name="Romanowski S.B."/>
            <person name="Hernandez A."/>
            <person name="Krull N."/>
            <person name="Liu D.Y."/>
            <person name="Cavanagh H."/>
            <person name="Bos A."/>
            <person name="Gray C.A."/>
            <person name="Murphy B.T."/>
            <person name="Linington R.G."/>
            <person name="Eustaquio A.S."/>
        </authorList>
    </citation>
    <scope>NUCLEOTIDE SEQUENCE [LARGE SCALE GENOMIC DNA]</scope>
    <source>
        <strain evidence="2 3">RL17-338-BIC-A</strain>
    </source>
</reference>
<dbReference type="Proteomes" id="UP001629432">
    <property type="component" value="Unassembled WGS sequence"/>
</dbReference>
<proteinExistence type="predicted"/>
<evidence type="ECO:0000313" key="2">
    <source>
        <dbReference type="EMBL" id="MFM0642087.1"/>
    </source>
</evidence>
<accession>A0ABW9E4E1</accession>
<keyword evidence="3" id="KW-1185">Reference proteome</keyword>
<evidence type="ECO:0000256" key="1">
    <source>
        <dbReference type="SAM" id="Phobius"/>
    </source>
</evidence>
<dbReference type="RefSeq" id="WP_408340682.1">
    <property type="nucleotide sequence ID" value="NZ_JAQQCF010000056.1"/>
</dbReference>
<keyword evidence="1" id="KW-0812">Transmembrane</keyword>
<evidence type="ECO:0000313" key="3">
    <source>
        <dbReference type="Proteomes" id="UP001629432"/>
    </source>
</evidence>
<keyword evidence="1" id="KW-0472">Membrane</keyword>
<sequence length="40" mass="4202">MTSDWIMFGAGMLSGFVAAGFFMVTALALVKITSDGTVTR</sequence>
<keyword evidence="1" id="KW-1133">Transmembrane helix</keyword>
<gene>
    <name evidence="2" type="ORF">PQQ63_35975</name>
</gene>
<protein>
    <submittedName>
        <fullName evidence="2">Uncharacterized protein</fullName>
    </submittedName>
</protein>
<dbReference type="EMBL" id="JAQQCF010000056">
    <property type="protein sequence ID" value="MFM0642087.1"/>
    <property type="molecule type" value="Genomic_DNA"/>
</dbReference>
<name>A0ABW9E4E1_9BURK</name>
<comment type="caution">
    <text evidence="2">The sequence shown here is derived from an EMBL/GenBank/DDBJ whole genome shotgun (WGS) entry which is preliminary data.</text>
</comment>
<feature type="transmembrane region" description="Helical" evidence="1">
    <location>
        <begin position="6"/>
        <end position="30"/>
    </location>
</feature>